<evidence type="ECO:0000256" key="1">
    <source>
        <dbReference type="ARBA" id="ARBA00022475"/>
    </source>
</evidence>
<reference evidence="7" key="1">
    <citation type="submission" date="2017-01" db="EMBL/GenBank/DDBJ databases">
        <title>Genome sequence of Rouxiella sp. ERMR1:05.</title>
        <authorList>
            <person name="Kumar R."/>
            <person name="Singh D."/>
            <person name="Kumar S."/>
        </authorList>
    </citation>
    <scope>NUCLEOTIDE SEQUENCE [LARGE SCALE GENOMIC DNA]</scope>
    <source>
        <strain evidence="7">ERMR1:05</strain>
    </source>
</reference>
<dbReference type="NCBIfam" id="NF007915">
    <property type="entry name" value="PRK10629.1"/>
    <property type="match status" value="1"/>
</dbReference>
<evidence type="ECO:0000313" key="6">
    <source>
        <dbReference type="EMBL" id="AVF36929.1"/>
    </source>
</evidence>
<dbReference type="InterPro" id="IPR027398">
    <property type="entry name" value="SecD-TM"/>
</dbReference>
<accession>A0A2L1UVF0</accession>
<keyword evidence="3" id="KW-1133">Transmembrane helix</keyword>
<evidence type="ECO:0000256" key="2">
    <source>
        <dbReference type="ARBA" id="ARBA00022692"/>
    </source>
</evidence>
<dbReference type="AlphaFoldDB" id="A0A2L1UVF0"/>
<sequence>MNRLLRKHSFIWPALFILLAAAAMIGLAISRLPAPANTLQIRPIRSGEALPDGFYVYQSLAERGIHIKSITPLEDGLVVQLDSAAQRKMAEAALQTILPAGFEIQYCEPPHTKAWLTKLDRDRLKFG</sequence>
<evidence type="ECO:0000256" key="4">
    <source>
        <dbReference type="ARBA" id="ARBA00023136"/>
    </source>
</evidence>
<dbReference type="OrthoDB" id="6414235at2"/>
<protein>
    <submittedName>
        <fullName evidence="6">Modulator protein</fullName>
    </submittedName>
</protein>
<evidence type="ECO:0000259" key="5">
    <source>
        <dbReference type="Pfam" id="PF13721"/>
    </source>
</evidence>
<organism evidence="6 7">
    <name type="scientific">Rahnella sikkimica</name>
    <dbReference type="NCBI Taxonomy" id="1805933"/>
    <lineage>
        <taxon>Bacteria</taxon>
        <taxon>Pseudomonadati</taxon>
        <taxon>Pseudomonadota</taxon>
        <taxon>Gammaproteobacteria</taxon>
        <taxon>Enterobacterales</taxon>
        <taxon>Yersiniaceae</taxon>
        <taxon>Rahnella</taxon>
    </lineage>
</organism>
<keyword evidence="4" id="KW-0472">Membrane</keyword>
<keyword evidence="7" id="KW-1185">Reference proteome</keyword>
<gene>
    <name evidence="6" type="ORF">BV494_19285</name>
</gene>
<evidence type="ECO:0000256" key="3">
    <source>
        <dbReference type="ARBA" id="ARBA00022989"/>
    </source>
</evidence>
<proteinExistence type="predicted"/>
<dbReference type="KEGG" id="rox:BV494_19285"/>
<feature type="domain" description="SecD export protein N-terminal TM" evidence="5">
    <location>
        <begin position="11"/>
        <end position="104"/>
    </location>
</feature>
<evidence type="ECO:0000313" key="7">
    <source>
        <dbReference type="Proteomes" id="UP000239197"/>
    </source>
</evidence>
<dbReference type="EMBL" id="CP019062">
    <property type="protein sequence ID" value="AVF36929.1"/>
    <property type="molecule type" value="Genomic_DNA"/>
</dbReference>
<name>A0A2L1UVF0_9GAMM</name>
<dbReference type="RefSeq" id="WP_104924292.1">
    <property type="nucleotide sequence ID" value="NZ_CP019062.1"/>
</dbReference>
<dbReference type="Proteomes" id="UP000239197">
    <property type="component" value="Chromosome"/>
</dbReference>
<dbReference type="Gene3D" id="3.30.70.260">
    <property type="match status" value="1"/>
</dbReference>
<keyword evidence="2" id="KW-0812">Transmembrane</keyword>
<keyword evidence="1" id="KW-1003">Cell membrane</keyword>
<dbReference type="Pfam" id="PF13721">
    <property type="entry name" value="SecD-TM1"/>
    <property type="match status" value="1"/>
</dbReference>